<evidence type="ECO:0000313" key="4">
    <source>
        <dbReference type="EMBL" id="CAB4821905.1"/>
    </source>
</evidence>
<evidence type="ECO:0000313" key="5">
    <source>
        <dbReference type="EMBL" id="CAB4910886.1"/>
    </source>
</evidence>
<dbReference type="SUPFAM" id="SSF51735">
    <property type="entry name" value="NAD(P)-binding Rossmann-fold domains"/>
    <property type="match status" value="1"/>
</dbReference>
<dbReference type="InterPro" id="IPR036291">
    <property type="entry name" value="NAD(P)-bd_dom_sf"/>
</dbReference>
<name>A0A6J7NF90_9ZZZZ</name>
<dbReference type="AlphaFoldDB" id="A0A6J7NF90"/>
<reference evidence="6" key="1">
    <citation type="submission" date="2020-05" db="EMBL/GenBank/DDBJ databases">
        <authorList>
            <person name="Chiriac C."/>
            <person name="Salcher M."/>
            <person name="Ghai R."/>
            <person name="Kavagutti S V."/>
        </authorList>
    </citation>
    <scope>NUCLEOTIDE SEQUENCE</scope>
</reference>
<sequence length="260" mass="26922">MATICISGSASGIGAATKARLEGKGHRVIGVDLHNADVCADLSDVAGRAAAVTGVLERCDGVLDGLLPGAGLADPHPSERIAAVNYFGAVALTEGLRPALAKGTNPAVVMISSNSTTLMPVSNLAVIDLFLAGNEVEACAQVGVEAYWNSKLAIAWWMRSAAITPEWIGAGIRLNAIAPGVTETNMTRPLMEIEGLKDAMKALPIPIGRWGQPPEIAAVIDFLLSPDASYIVGQTLFVDGGTDAFVQPRGYPVPMPVPSV</sequence>
<dbReference type="GO" id="GO:0016491">
    <property type="term" value="F:oxidoreductase activity"/>
    <property type="evidence" value="ECO:0007669"/>
    <property type="project" value="UniProtKB-KW"/>
</dbReference>
<dbReference type="Pfam" id="PF13561">
    <property type="entry name" value="adh_short_C2"/>
    <property type="match status" value="1"/>
</dbReference>
<comment type="similarity">
    <text evidence="1">Belongs to the short-chain dehydrogenases/reductases (SDR) family.</text>
</comment>
<gene>
    <name evidence="3" type="ORF">UFOPK2754_01573</name>
    <name evidence="4" type="ORF">UFOPK3139_00759</name>
    <name evidence="5" type="ORF">UFOPK3543_01497</name>
    <name evidence="6" type="ORF">UFOPK3967_01051</name>
</gene>
<dbReference type="EMBL" id="CAFABA010000021">
    <property type="protein sequence ID" value="CAB4821905.1"/>
    <property type="molecule type" value="Genomic_DNA"/>
</dbReference>
<dbReference type="Pfam" id="PF00106">
    <property type="entry name" value="adh_short"/>
    <property type="match status" value="1"/>
</dbReference>
<keyword evidence="2" id="KW-0560">Oxidoreductase</keyword>
<dbReference type="EMBL" id="CAFBOS010000051">
    <property type="protein sequence ID" value="CAB4991786.1"/>
    <property type="molecule type" value="Genomic_DNA"/>
</dbReference>
<dbReference type="EMBL" id="CAEZYR010000053">
    <property type="protein sequence ID" value="CAB4747001.1"/>
    <property type="molecule type" value="Genomic_DNA"/>
</dbReference>
<dbReference type="PANTHER" id="PTHR24321">
    <property type="entry name" value="DEHYDROGENASES, SHORT CHAIN"/>
    <property type="match status" value="1"/>
</dbReference>
<accession>A0A6J7NF90</accession>
<organism evidence="6">
    <name type="scientific">freshwater metagenome</name>
    <dbReference type="NCBI Taxonomy" id="449393"/>
    <lineage>
        <taxon>unclassified sequences</taxon>
        <taxon>metagenomes</taxon>
        <taxon>ecological metagenomes</taxon>
    </lineage>
</organism>
<protein>
    <submittedName>
        <fullName evidence="6">Unannotated protein</fullName>
    </submittedName>
</protein>
<dbReference type="PANTHER" id="PTHR24321:SF8">
    <property type="entry name" value="ESTRADIOL 17-BETA-DEHYDROGENASE 8-RELATED"/>
    <property type="match status" value="1"/>
</dbReference>
<dbReference type="Gene3D" id="3.40.50.720">
    <property type="entry name" value="NAD(P)-binding Rossmann-like Domain"/>
    <property type="match status" value="1"/>
</dbReference>
<proteinExistence type="inferred from homology"/>
<evidence type="ECO:0000313" key="6">
    <source>
        <dbReference type="EMBL" id="CAB4991786.1"/>
    </source>
</evidence>
<evidence type="ECO:0000313" key="3">
    <source>
        <dbReference type="EMBL" id="CAB4747001.1"/>
    </source>
</evidence>
<dbReference type="EMBL" id="CAFBMH010000051">
    <property type="protein sequence ID" value="CAB4910886.1"/>
    <property type="molecule type" value="Genomic_DNA"/>
</dbReference>
<dbReference type="PRINTS" id="PR00081">
    <property type="entry name" value="GDHRDH"/>
</dbReference>
<dbReference type="InterPro" id="IPR002347">
    <property type="entry name" value="SDR_fam"/>
</dbReference>
<evidence type="ECO:0000256" key="2">
    <source>
        <dbReference type="ARBA" id="ARBA00023002"/>
    </source>
</evidence>
<evidence type="ECO:0000256" key="1">
    <source>
        <dbReference type="ARBA" id="ARBA00006484"/>
    </source>
</evidence>